<reference evidence="3 4" key="1">
    <citation type="submission" date="2020-08" db="EMBL/GenBank/DDBJ databases">
        <title>Genomic Encyclopedia of Type Strains, Phase IV (KMG-IV): sequencing the most valuable type-strain genomes for metagenomic binning, comparative biology and taxonomic classification.</title>
        <authorList>
            <person name="Goeker M."/>
        </authorList>
    </citation>
    <scope>NUCLEOTIDE SEQUENCE [LARGE SCALE GENOMIC DNA]</scope>
    <source>
        <strain evidence="3 4">YC6723</strain>
    </source>
</reference>
<evidence type="ECO:0000313" key="3">
    <source>
        <dbReference type="EMBL" id="MBB4152781.1"/>
    </source>
</evidence>
<evidence type="ECO:0000256" key="1">
    <source>
        <dbReference type="PROSITE-ProRule" id="PRU00339"/>
    </source>
</evidence>
<dbReference type="InterPro" id="IPR019734">
    <property type="entry name" value="TPR_rpt"/>
</dbReference>
<evidence type="ECO:0000313" key="4">
    <source>
        <dbReference type="Proteomes" id="UP000529795"/>
    </source>
</evidence>
<proteinExistence type="predicted"/>
<keyword evidence="4" id="KW-1185">Reference proteome</keyword>
<accession>A0A840F8C5</accession>
<organism evidence="3 4">
    <name type="scientific">Sphingomonas jinjuensis</name>
    <dbReference type="NCBI Taxonomy" id="535907"/>
    <lineage>
        <taxon>Bacteria</taxon>
        <taxon>Pseudomonadati</taxon>
        <taxon>Pseudomonadota</taxon>
        <taxon>Alphaproteobacteria</taxon>
        <taxon>Sphingomonadales</taxon>
        <taxon>Sphingomonadaceae</taxon>
        <taxon>Sphingomonas</taxon>
    </lineage>
</organism>
<feature type="chain" id="PRO_5032587088" evidence="2">
    <location>
        <begin position="26"/>
        <end position="527"/>
    </location>
</feature>
<dbReference type="PROSITE" id="PS50005">
    <property type="entry name" value="TPR"/>
    <property type="match status" value="1"/>
</dbReference>
<dbReference type="PANTHER" id="PTHR12558">
    <property type="entry name" value="CELL DIVISION CYCLE 16,23,27"/>
    <property type="match status" value="1"/>
</dbReference>
<dbReference type="Proteomes" id="UP000529795">
    <property type="component" value="Unassembled WGS sequence"/>
</dbReference>
<dbReference type="Gene3D" id="1.25.40.10">
    <property type="entry name" value="Tetratricopeptide repeat domain"/>
    <property type="match status" value="3"/>
</dbReference>
<name>A0A840F8C5_9SPHN</name>
<dbReference type="AlphaFoldDB" id="A0A840F8C5"/>
<dbReference type="RefSeq" id="WP_183982491.1">
    <property type="nucleotide sequence ID" value="NZ_JACIEV010000002.1"/>
</dbReference>
<dbReference type="SUPFAM" id="SSF48452">
    <property type="entry name" value="TPR-like"/>
    <property type="match status" value="2"/>
</dbReference>
<dbReference type="SMART" id="SM00028">
    <property type="entry name" value="TPR"/>
    <property type="match status" value="3"/>
</dbReference>
<feature type="signal peptide" evidence="2">
    <location>
        <begin position="1"/>
        <end position="25"/>
    </location>
</feature>
<keyword evidence="1" id="KW-0802">TPR repeat</keyword>
<dbReference type="EMBL" id="JACIEV010000002">
    <property type="protein sequence ID" value="MBB4152781.1"/>
    <property type="molecule type" value="Genomic_DNA"/>
</dbReference>
<dbReference type="PANTHER" id="PTHR12558:SF33">
    <property type="entry name" value="BLL7664 PROTEIN"/>
    <property type="match status" value="1"/>
</dbReference>
<feature type="repeat" description="TPR" evidence="1">
    <location>
        <begin position="68"/>
        <end position="101"/>
    </location>
</feature>
<sequence>MSFLRITSGRRFRRALLASTLLALAACQSPSEKAAALGAQAQQLFEQQRYYETSLLLQKALRARDDVPELWLLLGRAKIAMGDYPGAYAAYRSALDLDRANREAMAAVAQLSLNRGDFAGADDIATQIQALAPDDVLAALVRGYAALGQQRYDDALGIADGLIKQDGSNVAARVIRSMALERQGQIDEALAALKPVADQTSPDLLSQLQRLYERTADPRAIAGVLHRQLAATPQRADLRLGLARQAYTLGANNDGAEQLAAALLRSDKDDLRQGAIAVWMESGAAPAAVIASVGSLSRDVPTLRLALAQYLLARGMGAEALAQLKDVGPPAAAKTDDASRQGTRALAEAMSGQLQSAATRAAATLQLDDNEPFALMALARLALARGDTNQALRDSRVVLRDNPRLPMAYRLLAEIYTKRDEGQLADRTIDDGATANPDSGEYLAMNIPRLIAQGNVDEAMDLSRDFTIRNPASMTGWLTRLQACRKAGDAECVRRGSIIAARLAGKGGAFPAIPDDERPTDQPRWTI</sequence>
<comment type="caution">
    <text evidence="3">The sequence shown here is derived from an EMBL/GenBank/DDBJ whole genome shotgun (WGS) entry which is preliminary data.</text>
</comment>
<protein>
    <submittedName>
        <fullName evidence="3">Tetratricopeptide (TPR) repeat protein</fullName>
    </submittedName>
</protein>
<dbReference type="PROSITE" id="PS51257">
    <property type="entry name" value="PROKAR_LIPOPROTEIN"/>
    <property type="match status" value="1"/>
</dbReference>
<evidence type="ECO:0000256" key="2">
    <source>
        <dbReference type="SAM" id="SignalP"/>
    </source>
</evidence>
<dbReference type="InterPro" id="IPR011990">
    <property type="entry name" value="TPR-like_helical_dom_sf"/>
</dbReference>
<keyword evidence="2" id="KW-0732">Signal</keyword>
<gene>
    <name evidence="3" type="ORF">GGQ80_000669</name>
</gene>